<dbReference type="EMBL" id="FNCC01000019">
    <property type="protein sequence ID" value="SDH33228.1"/>
    <property type="molecule type" value="Genomic_DNA"/>
</dbReference>
<protein>
    <submittedName>
        <fullName evidence="3">NADH-FMN oxidoreductase RutF, flavin reductase (DIM6/NTAB) family</fullName>
    </submittedName>
</protein>
<dbReference type="OrthoDB" id="9792858at2"/>
<evidence type="ECO:0000313" key="3">
    <source>
        <dbReference type="EMBL" id="SDH33228.1"/>
    </source>
</evidence>
<gene>
    <name evidence="3" type="ORF">SAMN05216553_11994</name>
</gene>
<dbReference type="PANTHER" id="PTHR30466:SF1">
    <property type="entry name" value="FMN REDUCTASE (NADH) RUTF"/>
    <property type="match status" value="1"/>
</dbReference>
<dbReference type="RefSeq" id="WP_090058510.1">
    <property type="nucleotide sequence ID" value="NZ_FNCC01000019.1"/>
</dbReference>
<dbReference type="AlphaFoldDB" id="A0A1G8BJA2"/>
<dbReference type="SUPFAM" id="SSF50475">
    <property type="entry name" value="FMN-binding split barrel"/>
    <property type="match status" value="1"/>
</dbReference>
<feature type="domain" description="Flavin reductase like" evidence="2">
    <location>
        <begin position="18"/>
        <end position="163"/>
    </location>
</feature>
<sequence>MSAQIHDQHRADSLRRAARRFATGVTVVAVRHDGGDHALTANSFITLSLHPALIGVSVTSGGRMRRLAEQTRYFGISVLNAGQEEYARHYASRGRIDAPEHLGLHTPDTLPAPIVPGCLAYFVCRFEHSHPVGDHDLIVGSVVESEVLSEEHPPLIFLDGKFS</sequence>
<dbReference type="Gene3D" id="2.30.110.10">
    <property type="entry name" value="Electron Transport, Fmn-binding Protein, Chain A"/>
    <property type="match status" value="1"/>
</dbReference>
<evidence type="ECO:0000313" key="4">
    <source>
        <dbReference type="Proteomes" id="UP000199623"/>
    </source>
</evidence>
<evidence type="ECO:0000256" key="1">
    <source>
        <dbReference type="ARBA" id="ARBA00023002"/>
    </source>
</evidence>
<dbReference type="Proteomes" id="UP000199623">
    <property type="component" value="Unassembled WGS sequence"/>
</dbReference>
<accession>A0A1G8BJA2</accession>
<evidence type="ECO:0000259" key="2">
    <source>
        <dbReference type="SMART" id="SM00903"/>
    </source>
</evidence>
<dbReference type="GO" id="GO:0042602">
    <property type="term" value="F:riboflavin reductase (NADPH) activity"/>
    <property type="evidence" value="ECO:0007669"/>
    <property type="project" value="TreeGrafter"/>
</dbReference>
<dbReference type="GO" id="GO:0010181">
    <property type="term" value="F:FMN binding"/>
    <property type="evidence" value="ECO:0007669"/>
    <property type="project" value="InterPro"/>
</dbReference>
<proteinExistence type="predicted"/>
<reference evidence="4" key="1">
    <citation type="submission" date="2016-10" db="EMBL/GenBank/DDBJ databases">
        <authorList>
            <person name="Varghese N."/>
            <person name="Submissions S."/>
        </authorList>
    </citation>
    <scope>NUCLEOTIDE SEQUENCE [LARGE SCALE GENOMIC DNA]</scope>
    <source>
        <strain evidence="4">CGMCC 4.3506</strain>
    </source>
</reference>
<dbReference type="InterPro" id="IPR002563">
    <property type="entry name" value="Flavin_Rdtase-like_dom"/>
</dbReference>
<name>A0A1G8BJA2_9PSEU</name>
<dbReference type="InterPro" id="IPR050268">
    <property type="entry name" value="NADH-dep_flavin_reductase"/>
</dbReference>
<dbReference type="PANTHER" id="PTHR30466">
    <property type="entry name" value="FLAVIN REDUCTASE"/>
    <property type="match status" value="1"/>
</dbReference>
<keyword evidence="1" id="KW-0560">Oxidoreductase</keyword>
<dbReference type="Pfam" id="PF01613">
    <property type="entry name" value="Flavin_Reduct"/>
    <property type="match status" value="1"/>
</dbReference>
<keyword evidence="4" id="KW-1185">Reference proteome</keyword>
<organism evidence="3 4">
    <name type="scientific">Lentzea fradiae</name>
    <dbReference type="NCBI Taxonomy" id="200378"/>
    <lineage>
        <taxon>Bacteria</taxon>
        <taxon>Bacillati</taxon>
        <taxon>Actinomycetota</taxon>
        <taxon>Actinomycetes</taxon>
        <taxon>Pseudonocardiales</taxon>
        <taxon>Pseudonocardiaceae</taxon>
        <taxon>Lentzea</taxon>
    </lineage>
</organism>
<dbReference type="SMART" id="SM00903">
    <property type="entry name" value="Flavin_Reduct"/>
    <property type="match status" value="1"/>
</dbReference>
<dbReference type="STRING" id="200378.SAMN05216553_11994"/>
<dbReference type="InterPro" id="IPR012349">
    <property type="entry name" value="Split_barrel_FMN-bd"/>
</dbReference>